<organism evidence="1 2">
    <name type="scientific">Pleodorina starrii</name>
    <dbReference type="NCBI Taxonomy" id="330485"/>
    <lineage>
        <taxon>Eukaryota</taxon>
        <taxon>Viridiplantae</taxon>
        <taxon>Chlorophyta</taxon>
        <taxon>core chlorophytes</taxon>
        <taxon>Chlorophyceae</taxon>
        <taxon>CS clade</taxon>
        <taxon>Chlamydomonadales</taxon>
        <taxon>Volvocaceae</taxon>
        <taxon>Pleodorina</taxon>
    </lineage>
</organism>
<comment type="caution">
    <text evidence="1">The sequence shown here is derived from an EMBL/GenBank/DDBJ whole genome shotgun (WGS) entry which is preliminary data.</text>
</comment>
<dbReference type="AlphaFoldDB" id="A0A9W6BRP7"/>
<gene>
    <name evidence="1" type="primary">PLEST008863</name>
    <name evidence="1" type="ORF">PLESTB_001088300</name>
</gene>
<name>A0A9W6BRP7_9CHLO</name>
<dbReference type="EMBL" id="BRXU01000015">
    <property type="protein sequence ID" value="GLC56286.1"/>
    <property type="molecule type" value="Genomic_DNA"/>
</dbReference>
<proteinExistence type="predicted"/>
<evidence type="ECO:0000313" key="1">
    <source>
        <dbReference type="EMBL" id="GLC56286.1"/>
    </source>
</evidence>
<accession>A0A9W6BRP7</accession>
<reference evidence="1 2" key="1">
    <citation type="journal article" date="2023" name="Commun. Biol.">
        <title>Reorganization of the ancestral sex-determining regions during the evolution of trioecy in Pleodorina starrii.</title>
        <authorList>
            <person name="Takahashi K."/>
            <person name="Suzuki S."/>
            <person name="Kawai-Toyooka H."/>
            <person name="Yamamoto K."/>
            <person name="Hamaji T."/>
            <person name="Ootsuki R."/>
            <person name="Yamaguchi H."/>
            <person name="Kawachi M."/>
            <person name="Higashiyama T."/>
            <person name="Nozaki H."/>
        </authorList>
    </citation>
    <scope>NUCLEOTIDE SEQUENCE [LARGE SCALE GENOMIC DNA]</scope>
    <source>
        <strain evidence="1 2">NIES-4479</strain>
    </source>
</reference>
<evidence type="ECO:0000313" key="2">
    <source>
        <dbReference type="Proteomes" id="UP001165080"/>
    </source>
</evidence>
<protein>
    <submittedName>
        <fullName evidence="1">Uncharacterized protein</fullName>
    </submittedName>
</protein>
<sequence>MSLTAQGSAVQRLPRESIGAAAAYERDPELQAALDGLLADLKGRRRVPKDVTAKHVERIERLGCQLGLNRIVPAWNDGAFRSLVINTADGVTDDDRCSLARLTFGQVGPADLMVQLIQDEAAGLVGAAEQLKGPLANDAEDPARGYAIVSYFRVLSNGVVGKNTVKAVYELDEQDPSKLHFTCYGIQVQPASPDPESLALWREALGGNNPGMGPDGAIFAPIEFRPRATIRYILMEPNLNLAVSQMVGGLYAMQRVPVHV</sequence>
<keyword evidence="2" id="KW-1185">Reference proteome</keyword>
<dbReference type="Proteomes" id="UP001165080">
    <property type="component" value="Unassembled WGS sequence"/>
</dbReference>